<dbReference type="RefSeq" id="WP_066545047.1">
    <property type="nucleotide sequence ID" value="NZ_MASJ01000014.1"/>
</dbReference>
<reference evidence="1 2" key="1">
    <citation type="submission" date="2016-07" db="EMBL/GenBank/DDBJ databases">
        <title>Caryophanon tenue genome sequencing.</title>
        <authorList>
            <person name="Verma A."/>
            <person name="Pal Y."/>
            <person name="Krishnamurthi S."/>
        </authorList>
    </citation>
    <scope>NUCLEOTIDE SEQUENCE [LARGE SCALE GENOMIC DNA]</scope>
    <source>
        <strain evidence="1 2">DSM 14152</strain>
    </source>
</reference>
<gene>
    <name evidence="1" type="ORF">A6M13_13575</name>
</gene>
<protein>
    <recommendedName>
        <fullName evidence="3">Phospholipid/glycerol acyltransferase domain-containing protein</fullName>
    </recommendedName>
</protein>
<evidence type="ECO:0000313" key="2">
    <source>
        <dbReference type="Proteomes" id="UP000093199"/>
    </source>
</evidence>
<evidence type="ECO:0000313" key="1">
    <source>
        <dbReference type="EMBL" id="OCS85461.1"/>
    </source>
</evidence>
<organism evidence="1 2">
    <name type="scientific">Caryophanon tenue</name>
    <dbReference type="NCBI Taxonomy" id="33978"/>
    <lineage>
        <taxon>Bacteria</taxon>
        <taxon>Bacillati</taxon>
        <taxon>Bacillota</taxon>
        <taxon>Bacilli</taxon>
        <taxon>Bacillales</taxon>
        <taxon>Caryophanaceae</taxon>
        <taxon>Caryophanon</taxon>
    </lineage>
</organism>
<dbReference type="AlphaFoldDB" id="A0A1C0YE82"/>
<name>A0A1C0YE82_9BACL</name>
<dbReference type="STRING" id="33978.A6M13_13575"/>
<sequence length="213" mass="24950">MGEKNNHKWPVFRLKKRQALTQQFEKLYVRSSYMPSEAIFLVHHTNYWDAAVLLMLQKQHCLPALHLLVDETCLHDASILTESDVYRANLTDVDEALHAYQYADLLLTEGHSVALFPTTQLMHQERPVQLVPSIEVLTRLCRDIPIVPVTLYYTQRDAKRGEIWVTLGEPLYSDWESGNYYTVATLERICQQQLQRTRRDAIYEHTAHYHNIL</sequence>
<evidence type="ECO:0008006" key="3">
    <source>
        <dbReference type="Google" id="ProtNLM"/>
    </source>
</evidence>
<proteinExistence type="predicted"/>
<dbReference type="OrthoDB" id="152799at2"/>
<accession>A0A1C0YE82</accession>
<dbReference type="Proteomes" id="UP000093199">
    <property type="component" value="Unassembled WGS sequence"/>
</dbReference>
<dbReference type="EMBL" id="MASJ01000014">
    <property type="protein sequence ID" value="OCS85461.1"/>
    <property type="molecule type" value="Genomic_DNA"/>
</dbReference>
<keyword evidence="2" id="KW-1185">Reference proteome</keyword>
<comment type="caution">
    <text evidence="1">The sequence shown here is derived from an EMBL/GenBank/DDBJ whole genome shotgun (WGS) entry which is preliminary data.</text>
</comment>